<feature type="region of interest" description="Disordered" evidence="1">
    <location>
        <begin position="1"/>
        <end position="39"/>
    </location>
</feature>
<comment type="caution">
    <text evidence="2">The sequence shown here is derived from an EMBL/GenBank/DDBJ whole genome shotgun (WGS) entry which is preliminary data.</text>
</comment>
<evidence type="ECO:0000313" key="3">
    <source>
        <dbReference type="Proteomes" id="UP000442707"/>
    </source>
</evidence>
<keyword evidence="3" id="KW-1185">Reference proteome</keyword>
<sequence>MRHTVRRSLRGVEQAGVEGSPTLRAAARKAGSGVAPGATPAWLVLGTTRISHKVPEWDTDSRT</sequence>
<dbReference type="Proteomes" id="UP000442707">
    <property type="component" value="Unassembled WGS sequence"/>
</dbReference>
<protein>
    <submittedName>
        <fullName evidence="2">Uncharacterized protein</fullName>
    </submittedName>
</protein>
<reference evidence="2 3" key="1">
    <citation type="submission" date="2019-09" db="EMBL/GenBank/DDBJ databases">
        <title>Screening of Novel Bioactive Compounds from Soil-Associated.</title>
        <authorList>
            <person name="Zhao S."/>
        </authorList>
    </citation>
    <scope>NUCLEOTIDE SEQUENCE [LARGE SCALE GENOMIC DNA]</scope>
    <source>
        <strain evidence="2 3">HIT-DPA4</strain>
    </source>
</reference>
<proteinExistence type="predicted"/>
<name>A0A6H9V5K1_9ACTN</name>
<gene>
    <name evidence="2" type="ORF">F7R91_12990</name>
</gene>
<organism evidence="2 3">
    <name type="scientific">Streptomyces luteolifulvus</name>
    <dbReference type="NCBI Taxonomy" id="2615112"/>
    <lineage>
        <taxon>Bacteria</taxon>
        <taxon>Bacillati</taxon>
        <taxon>Actinomycetota</taxon>
        <taxon>Actinomycetes</taxon>
        <taxon>Kitasatosporales</taxon>
        <taxon>Streptomycetaceae</taxon>
        <taxon>Streptomyces</taxon>
    </lineage>
</organism>
<accession>A0A6H9V5K1</accession>
<evidence type="ECO:0000313" key="2">
    <source>
        <dbReference type="EMBL" id="KAB1147221.1"/>
    </source>
</evidence>
<dbReference type="EMBL" id="VZRB01000007">
    <property type="protein sequence ID" value="KAB1147221.1"/>
    <property type="molecule type" value="Genomic_DNA"/>
</dbReference>
<dbReference type="AlphaFoldDB" id="A0A6H9V5K1"/>
<evidence type="ECO:0000256" key="1">
    <source>
        <dbReference type="SAM" id="MobiDB-lite"/>
    </source>
</evidence>